<dbReference type="Pfam" id="PF00582">
    <property type="entry name" value="Usp"/>
    <property type="match status" value="2"/>
</dbReference>
<dbReference type="InterPro" id="IPR006016">
    <property type="entry name" value="UspA"/>
</dbReference>
<dbReference type="Proteomes" id="UP000264036">
    <property type="component" value="Unassembled WGS sequence"/>
</dbReference>
<feature type="domain" description="UspA" evidence="2">
    <location>
        <begin position="166"/>
        <end position="284"/>
    </location>
</feature>
<dbReference type="CDD" id="cd00293">
    <property type="entry name" value="USP-like"/>
    <property type="match status" value="2"/>
</dbReference>
<protein>
    <recommendedName>
        <fullName evidence="2">UspA domain-containing protein</fullName>
    </recommendedName>
</protein>
<evidence type="ECO:0000259" key="2">
    <source>
        <dbReference type="Pfam" id="PF00582"/>
    </source>
</evidence>
<sequence>MKKIIACIDGARHTLAVCDYAIWASQHLNIPIDFLHVLDRHPEKASIVDLSGSIGFDAHDMLLSQLSELDEQRSKLAQLHGKNILEMVRKRAVAAGLSAVETRQRHGALTPSLLDLQGEARMIILGQHEQAKGAHRSYFDHNVEKIVRSVDLPVLVVSESFRVPERFLVAFDGSDTARKMVERLAGSALLADLQCHVLYVGEDSKQAAQHMDWARSALTAMQFEPIVSVLDGEPEAVIVDYILSNDIDLLAMGAYGHSRIRELIVGSLTTTLLRTSPVPVLIMR</sequence>
<reference evidence="3 4" key="1">
    <citation type="journal article" date="2018" name="Nat. Biotechnol.">
        <title>A standardized bacterial taxonomy based on genome phylogeny substantially revises the tree of life.</title>
        <authorList>
            <person name="Parks D.H."/>
            <person name="Chuvochina M."/>
            <person name="Waite D.W."/>
            <person name="Rinke C."/>
            <person name="Skarshewski A."/>
            <person name="Chaumeil P.A."/>
            <person name="Hugenholtz P."/>
        </authorList>
    </citation>
    <scope>NUCLEOTIDE SEQUENCE [LARGE SCALE GENOMIC DNA]</scope>
    <source>
        <strain evidence="3">UBA10707</strain>
    </source>
</reference>
<feature type="domain" description="UspA" evidence="2">
    <location>
        <begin position="1"/>
        <end position="157"/>
    </location>
</feature>
<evidence type="ECO:0000313" key="3">
    <source>
        <dbReference type="EMBL" id="HBP30892.1"/>
    </source>
</evidence>
<dbReference type="AlphaFoldDB" id="A0A356LJ03"/>
<comment type="similarity">
    <text evidence="1">Belongs to the universal stress protein A family.</text>
</comment>
<evidence type="ECO:0000256" key="1">
    <source>
        <dbReference type="ARBA" id="ARBA00008791"/>
    </source>
</evidence>
<dbReference type="PRINTS" id="PR01438">
    <property type="entry name" value="UNVRSLSTRESS"/>
</dbReference>
<dbReference type="SUPFAM" id="SSF52402">
    <property type="entry name" value="Adenine nucleotide alpha hydrolases-like"/>
    <property type="match status" value="2"/>
</dbReference>
<dbReference type="PANTHER" id="PTHR46268">
    <property type="entry name" value="STRESS RESPONSE PROTEIN NHAX"/>
    <property type="match status" value="1"/>
</dbReference>
<accession>A0A356LJ03</accession>
<dbReference type="PANTHER" id="PTHR46268:SF15">
    <property type="entry name" value="UNIVERSAL STRESS PROTEIN HP_0031"/>
    <property type="match status" value="1"/>
</dbReference>
<evidence type="ECO:0000313" key="4">
    <source>
        <dbReference type="Proteomes" id="UP000264036"/>
    </source>
</evidence>
<dbReference type="InterPro" id="IPR006015">
    <property type="entry name" value="Universal_stress_UspA"/>
</dbReference>
<proteinExistence type="inferred from homology"/>
<name>A0A356LJ03_9BURK</name>
<organism evidence="3 4">
    <name type="scientific">Advenella kashmirensis</name>
    <dbReference type="NCBI Taxonomy" id="310575"/>
    <lineage>
        <taxon>Bacteria</taxon>
        <taxon>Pseudomonadati</taxon>
        <taxon>Pseudomonadota</taxon>
        <taxon>Betaproteobacteria</taxon>
        <taxon>Burkholderiales</taxon>
        <taxon>Alcaligenaceae</taxon>
    </lineage>
</organism>
<gene>
    <name evidence="3" type="ORF">DD666_15905</name>
</gene>
<comment type="caution">
    <text evidence="3">The sequence shown here is derived from an EMBL/GenBank/DDBJ whole genome shotgun (WGS) entry which is preliminary data.</text>
</comment>
<dbReference type="EMBL" id="DOEK01000032">
    <property type="protein sequence ID" value="HBP30892.1"/>
    <property type="molecule type" value="Genomic_DNA"/>
</dbReference>
<dbReference type="Gene3D" id="3.40.50.12370">
    <property type="match status" value="1"/>
</dbReference>